<organism evidence="1 2">
    <name type="scientific">Croceimicrobium hydrocarbonivorans</name>
    <dbReference type="NCBI Taxonomy" id="2761580"/>
    <lineage>
        <taxon>Bacteria</taxon>
        <taxon>Pseudomonadati</taxon>
        <taxon>Bacteroidota</taxon>
        <taxon>Flavobacteriia</taxon>
        <taxon>Flavobacteriales</taxon>
        <taxon>Owenweeksiaceae</taxon>
        <taxon>Croceimicrobium</taxon>
    </lineage>
</organism>
<dbReference type="EMBL" id="CP060139">
    <property type="protein sequence ID" value="QNR24543.1"/>
    <property type="molecule type" value="Genomic_DNA"/>
</dbReference>
<protein>
    <recommendedName>
        <fullName evidence="3">Lipoprotein</fullName>
    </recommendedName>
</protein>
<evidence type="ECO:0000313" key="1">
    <source>
        <dbReference type="EMBL" id="QNR24543.1"/>
    </source>
</evidence>
<proteinExistence type="predicted"/>
<dbReference type="AlphaFoldDB" id="A0A7H0VFP5"/>
<name>A0A7H0VFP5_9FLAO</name>
<accession>A0A7H0VFP5</accession>
<keyword evidence="2" id="KW-1185">Reference proteome</keyword>
<dbReference type="Proteomes" id="UP000516305">
    <property type="component" value="Chromosome"/>
</dbReference>
<reference evidence="1 2" key="1">
    <citation type="submission" date="2020-08" db="EMBL/GenBank/DDBJ databases">
        <title>Croceimicrobium hydrocarbonivorans gen. nov., sp. nov., a novel marine bacterium isolated from a bacterial consortium that degrades polyethylene terephthalate.</title>
        <authorList>
            <person name="Liu R."/>
        </authorList>
    </citation>
    <scope>NUCLEOTIDE SEQUENCE [LARGE SCALE GENOMIC DNA]</scope>
    <source>
        <strain evidence="1 2">A20-9</strain>
    </source>
</reference>
<evidence type="ECO:0008006" key="3">
    <source>
        <dbReference type="Google" id="ProtNLM"/>
    </source>
</evidence>
<evidence type="ECO:0000313" key="2">
    <source>
        <dbReference type="Proteomes" id="UP000516305"/>
    </source>
</evidence>
<sequence>MRFTFGILILVLTGCSLQRQHNYPMPYLNSIEESKRFTDSLRSSGIDQIIVYHKKHGMSPRDYFIFWFDTDLHLRQINATGIFKLNSWEMIGFYRGDGLFNFFKDNQIRMSQDSIPEDTWSHYPYSDIEVILQDSVTSLHLPNGIQSSENSGPYQFARLIESTLFNIERKTIWVPAEKKMKYYPKNYDPNKLKWQEWRLEKISKGEIWDD</sequence>
<dbReference type="KEGG" id="chyd:H4K34_01500"/>
<dbReference type="PROSITE" id="PS51257">
    <property type="entry name" value="PROKAR_LIPOPROTEIN"/>
    <property type="match status" value="1"/>
</dbReference>
<gene>
    <name evidence="1" type="ORF">H4K34_01500</name>
</gene>
<dbReference type="RefSeq" id="WP_210759069.1">
    <property type="nucleotide sequence ID" value="NZ_CP060139.1"/>
</dbReference>